<reference evidence="6" key="1">
    <citation type="submission" date="2016-07" db="EMBL/GenBank/DDBJ databases">
        <title>Microvirga ossetica sp. nov. a new species of rhizobia isolated from root nodules of the legume species Vicia alpestris Steven originated from North Ossetia region in the Caucasus.</title>
        <authorList>
            <person name="Safronova V.I."/>
            <person name="Kuznetsova I.G."/>
            <person name="Sazanova A.L."/>
            <person name="Belimov A."/>
            <person name="Andronov E."/>
            <person name="Osledkin Y.S."/>
            <person name="Onishchuk O.P."/>
            <person name="Kurchak O.N."/>
            <person name="Shaposhnikov A.I."/>
            <person name="Willems A."/>
            <person name="Tikhonovich I.A."/>
        </authorList>
    </citation>
    <scope>NUCLEOTIDE SEQUENCE [LARGE SCALE GENOMIC DNA]</scope>
    <source>
        <strain evidence="6">V5/3M</strain>
        <plasmid evidence="6">unnamed4</plasmid>
    </source>
</reference>
<dbReference type="InterPro" id="IPR017850">
    <property type="entry name" value="Alkaline_phosphatase_core_sf"/>
</dbReference>
<dbReference type="EMBL" id="CP016620">
    <property type="protein sequence ID" value="ANY85042.1"/>
    <property type="molecule type" value="Genomic_DNA"/>
</dbReference>
<gene>
    <name evidence="6" type="ORF">BB934_43335</name>
</gene>
<sequence length="438" mass="48692">MTQHPNVIVVLTDQQRWDTVGAHGNPMGLTPNFDRMARTGLFVKNSFTCQPVCGPARSALQTGRYPTQTGCYRNSISLPRSERTLAHYFGDAGYRTGYIGKWHLADNEPVPPEERGGYQDWLASNLLEFTSYPFDTVMYDAECSEVKLPGYRVDALTDAAIRYIDQQKNNPFFLFLSYLEPHHQNQTDDYPAPIGYEESMRERLVVPQDLATLGGSTSEHLPGYLGMVKRLDEAFGRLVEALYSLKLLDDTVILFTSDHGCHFKTRNDEYKRSCHEASIRVPTLFHGPGFANRGAFDGLVSLIDLPPTLLDAAGIEVPAAMQGHSVLRMAQEASTSDNVFIQVSESHVARALRTQRWKYEVEAPGADGWNQMASGCYVESLLYDLDADPYELSNLIESPAYASIRAELRRLLLERIAAAGEEVPEIVAREGAGLAAAS</sequence>
<dbReference type="PROSITE" id="PS00149">
    <property type="entry name" value="SULFATASE_2"/>
    <property type="match status" value="1"/>
</dbReference>
<accession>A0A1B2EYN3</accession>
<dbReference type="OrthoDB" id="9803751at2"/>
<keyword evidence="2" id="KW-0479">Metal-binding</keyword>
<comment type="similarity">
    <text evidence="1">Belongs to the sulfatase family.</text>
</comment>
<dbReference type="RefSeq" id="WP_099515864.1">
    <property type="nucleotide sequence ID" value="NZ_CP016620.1"/>
</dbReference>
<organism evidence="6">
    <name type="scientific">Microvirga ossetica</name>
    <dbReference type="NCBI Taxonomy" id="1882682"/>
    <lineage>
        <taxon>Bacteria</taxon>
        <taxon>Pseudomonadati</taxon>
        <taxon>Pseudomonadota</taxon>
        <taxon>Alphaproteobacteria</taxon>
        <taxon>Hyphomicrobiales</taxon>
        <taxon>Methylobacteriaceae</taxon>
        <taxon>Microvirga</taxon>
    </lineage>
</organism>
<dbReference type="SUPFAM" id="SSF53649">
    <property type="entry name" value="Alkaline phosphatase-like"/>
    <property type="match status" value="1"/>
</dbReference>
<dbReference type="KEGG" id="moc:BB934_43335"/>
<dbReference type="PANTHER" id="PTHR42693">
    <property type="entry name" value="ARYLSULFATASE FAMILY MEMBER"/>
    <property type="match status" value="1"/>
</dbReference>
<keyword evidence="4" id="KW-0106">Calcium</keyword>
<dbReference type="Pfam" id="PF00884">
    <property type="entry name" value="Sulfatase"/>
    <property type="match status" value="1"/>
</dbReference>
<dbReference type="InterPro" id="IPR050738">
    <property type="entry name" value="Sulfatase"/>
</dbReference>
<dbReference type="CDD" id="cd16152">
    <property type="entry name" value="sulfatase_like"/>
    <property type="match status" value="1"/>
</dbReference>
<dbReference type="AlphaFoldDB" id="A0A1B2EYN3"/>
<dbReference type="PANTHER" id="PTHR42693:SF53">
    <property type="entry name" value="ENDO-4-O-SULFATASE"/>
    <property type="match status" value="1"/>
</dbReference>
<keyword evidence="3" id="KW-0378">Hydrolase</keyword>
<protein>
    <submittedName>
        <fullName evidence="6">Arylsulfatase</fullName>
    </submittedName>
</protein>
<evidence type="ECO:0000256" key="3">
    <source>
        <dbReference type="ARBA" id="ARBA00022801"/>
    </source>
</evidence>
<geneLocation type="plasmid" evidence="6">
    <name>unnamed4</name>
</geneLocation>
<evidence type="ECO:0000256" key="2">
    <source>
        <dbReference type="ARBA" id="ARBA00022723"/>
    </source>
</evidence>
<feature type="domain" description="Sulfatase N-terminal" evidence="5">
    <location>
        <begin position="5"/>
        <end position="315"/>
    </location>
</feature>
<dbReference type="Gene3D" id="3.40.720.10">
    <property type="entry name" value="Alkaline Phosphatase, subunit A"/>
    <property type="match status" value="1"/>
</dbReference>
<dbReference type="InterPro" id="IPR000917">
    <property type="entry name" value="Sulfatase_N"/>
</dbReference>
<proteinExistence type="inferred from homology"/>
<keyword evidence="6" id="KW-0614">Plasmid</keyword>
<evidence type="ECO:0000256" key="1">
    <source>
        <dbReference type="ARBA" id="ARBA00008779"/>
    </source>
</evidence>
<name>A0A1B2EYN3_9HYPH</name>
<evidence type="ECO:0000313" key="6">
    <source>
        <dbReference type="EMBL" id="ANY85042.1"/>
    </source>
</evidence>
<dbReference type="GO" id="GO:0046872">
    <property type="term" value="F:metal ion binding"/>
    <property type="evidence" value="ECO:0007669"/>
    <property type="project" value="UniProtKB-KW"/>
</dbReference>
<dbReference type="InterPro" id="IPR024607">
    <property type="entry name" value="Sulfatase_CS"/>
</dbReference>
<evidence type="ECO:0000256" key="4">
    <source>
        <dbReference type="ARBA" id="ARBA00022837"/>
    </source>
</evidence>
<evidence type="ECO:0000259" key="5">
    <source>
        <dbReference type="Pfam" id="PF00884"/>
    </source>
</evidence>
<dbReference type="GO" id="GO:0004065">
    <property type="term" value="F:arylsulfatase activity"/>
    <property type="evidence" value="ECO:0007669"/>
    <property type="project" value="TreeGrafter"/>
</dbReference>